<dbReference type="Proteomes" id="UP001456513">
    <property type="component" value="Unassembled WGS sequence"/>
</dbReference>
<accession>A0ABU9D0F8</accession>
<dbReference type="PANTHER" id="PTHR43479:SF11">
    <property type="entry name" value="ACREF_ENVCD OPERON REPRESSOR-RELATED"/>
    <property type="match status" value="1"/>
</dbReference>
<evidence type="ECO:0000313" key="5">
    <source>
        <dbReference type="Proteomes" id="UP001456513"/>
    </source>
</evidence>
<sequence length="207" mass="22486">MNSIDRPTRKYGGQSLEERLADRRDRLREAALDLVHDKGVTELTIGAVCARASLAKRYFYETYTSLEELLSSAMQDVFDSISQAIDAAGHLGISDPRQVLTVAIEAVLDAMDDPRTARLYLESAASPALLATRDAAVDRYVDQLLGAMGSTSVDDVDAQLVAHLLVSGSTHVVAMWLRGALPIERDEFIERLLNLASTAVAGLGRVE</sequence>
<proteinExistence type="predicted"/>
<dbReference type="InterPro" id="IPR001647">
    <property type="entry name" value="HTH_TetR"/>
</dbReference>
<comment type="caution">
    <text evidence="4">The sequence shown here is derived from an EMBL/GenBank/DDBJ whole genome shotgun (WGS) entry which is preliminary data.</text>
</comment>
<dbReference type="Gene3D" id="1.10.357.10">
    <property type="entry name" value="Tetracycline Repressor, domain 2"/>
    <property type="match status" value="1"/>
</dbReference>
<keyword evidence="1 2" id="KW-0238">DNA-binding</keyword>
<dbReference type="RefSeq" id="WP_341442224.1">
    <property type="nucleotide sequence ID" value="NZ_JBBPCN010000001.1"/>
</dbReference>
<dbReference type="SUPFAM" id="SSF46689">
    <property type="entry name" value="Homeodomain-like"/>
    <property type="match status" value="1"/>
</dbReference>
<evidence type="ECO:0000256" key="1">
    <source>
        <dbReference type="ARBA" id="ARBA00023125"/>
    </source>
</evidence>
<evidence type="ECO:0000256" key="2">
    <source>
        <dbReference type="PROSITE-ProRule" id="PRU00335"/>
    </source>
</evidence>
<dbReference type="PROSITE" id="PS50977">
    <property type="entry name" value="HTH_TETR_2"/>
    <property type="match status" value="1"/>
</dbReference>
<organism evidence="4 5">
    <name type="scientific">Rhodococcus navarretei</name>
    <dbReference type="NCBI Taxonomy" id="3128981"/>
    <lineage>
        <taxon>Bacteria</taxon>
        <taxon>Bacillati</taxon>
        <taxon>Actinomycetota</taxon>
        <taxon>Actinomycetes</taxon>
        <taxon>Mycobacteriales</taxon>
        <taxon>Nocardiaceae</taxon>
        <taxon>Rhodococcus</taxon>
    </lineage>
</organism>
<evidence type="ECO:0000313" key="4">
    <source>
        <dbReference type="EMBL" id="MEK8073082.1"/>
    </source>
</evidence>
<evidence type="ECO:0000259" key="3">
    <source>
        <dbReference type="PROSITE" id="PS50977"/>
    </source>
</evidence>
<dbReference type="InterPro" id="IPR050624">
    <property type="entry name" value="HTH-type_Tx_Regulator"/>
</dbReference>
<protein>
    <recommendedName>
        <fullName evidence="3">HTH tetR-type domain-containing protein</fullName>
    </recommendedName>
</protein>
<keyword evidence="5" id="KW-1185">Reference proteome</keyword>
<name>A0ABU9D0F8_9NOCA</name>
<feature type="domain" description="HTH tetR-type" evidence="3">
    <location>
        <begin position="21"/>
        <end position="81"/>
    </location>
</feature>
<dbReference type="InterPro" id="IPR036271">
    <property type="entry name" value="Tet_transcr_reg_TetR-rel_C_sf"/>
</dbReference>
<dbReference type="PANTHER" id="PTHR43479">
    <property type="entry name" value="ACREF/ENVCD OPERON REPRESSOR-RELATED"/>
    <property type="match status" value="1"/>
</dbReference>
<gene>
    <name evidence="4" type="ORF">AABD04_19740</name>
</gene>
<dbReference type="SUPFAM" id="SSF48498">
    <property type="entry name" value="Tetracyclin repressor-like, C-terminal domain"/>
    <property type="match status" value="1"/>
</dbReference>
<dbReference type="EMBL" id="JBBPCN010000001">
    <property type="protein sequence ID" value="MEK8073082.1"/>
    <property type="molecule type" value="Genomic_DNA"/>
</dbReference>
<reference evidence="4 5" key="1">
    <citation type="submission" date="2024-03" db="EMBL/GenBank/DDBJ databases">
        <title>Rhodococcus navarretei sp. nov. and Pseudarthrobacter quantumdoti sp. nov., two new species with the ability to biosynthesize Quantum Dots isolated from soil samples at Union Glacier, Antarctica.</title>
        <authorList>
            <person name="Vargas M."/>
        </authorList>
    </citation>
    <scope>NUCLEOTIDE SEQUENCE [LARGE SCALE GENOMIC DNA]</scope>
    <source>
        <strain evidence="4 5">EXRC-4A-4</strain>
    </source>
</reference>
<dbReference type="InterPro" id="IPR009057">
    <property type="entry name" value="Homeodomain-like_sf"/>
</dbReference>
<feature type="DNA-binding region" description="H-T-H motif" evidence="2">
    <location>
        <begin position="44"/>
        <end position="63"/>
    </location>
</feature>